<evidence type="ECO:0000256" key="2">
    <source>
        <dbReference type="ARBA" id="ARBA00005417"/>
    </source>
</evidence>
<evidence type="ECO:0000256" key="3">
    <source>
        <dbReference type="ARBA" id="ARBA00022448"/>
    </source>
</evidence>
<keyword evidence="5" id="KW-0997">Cell inner membrane</keyword>
<reference evidence="12" key="1">
    <citation type="journal article" date="2019" name="Int. J. Syst. Evol. Microbiol.">
        <title>The Global Catalogue of Microorganisms (GCM) 10K type strain sequencing project: providing services to taxonomists for standard genome sequencing and annotation.</title>
        <authorList>
            <consortium name="The Broad Institute Genomics Platform"/>
            <consortium name="The Broad Institute Genome Sequencing Center for Infectious Disease"/>
            <person name="Wu L."/>
            <person name="Ma J."/>
        </authorList>
    </citation>
    <scope>NUCLEOTIDE SEQUENCE [LARGE SCALE GENOMIC DNA]</scope>
    <source>
        <strain evidence="12">JCM 17201</strain>
    </source>
</reference>
<evidence type="ECO:0000256" key="8">
    <source>
        <dbReference type="ARBA" id="ARBA00022967"/>
    </source>
</evidence>
<evidence type="ECO:0000313" key="11">
    <source>
        <dbReference type="EMBL" id="GAA3888544.1"/>
    </source>
</evidence>
<keyword evidence="3" id="KW-0813">Transport</keyword>
<keyword evidence="9" id="KW-0472">Membrane</keyword>
<sequence length="540" mass="59252">MSDNILEMRHLGIETVNGMPLVQDISLTLRRGEVLGLIGESGAGKSTIGLAALGYARQGCRFSAGEVLLAGEDILRLPAAQRRDLRGKRVAYVAQSAAAAFNPALTIGKQVCEGPLRHGLMNKAQAHAWAVTLFKALDLPDPENIGKRYPHQLSGGQLQRAMAAMAMSCRPDLLVMDEPTTALDVTTQIEVLVMLRNLVREFNTAALYITHDLAVVAQIADRIMVLRQGREVETGTTQAILQNPQQDYTCRLVAERSHLFARDEQSAEDGEALLTVKNLSTGYNGQRVVHGVSLALRRGQTLAVIGESGSGKSTLARALTGLLPDTEGDVVFDGQPLDNRYQRRGKETLRRMQMIYQLPDVALNPRQTLLELIGRPVAFYFGLGRQQVRQRVEELLQLTELPLSLMDRYPGELSGGQKQRVCIARALAANPDLIICDEATSALDPLVAEGVLNLLRRLQQRLGLSYLFITHDLGTVRRIAHDVAVMYRGDIVAQGATEQVFSPPMHSYTEALLNSVPEMRTSWLDEVLGKREQTLSTGAI</sequence>
<evidence type="ECO:0000256" key="4">
    <source>
        <dbReference type="ARBA" id="ARBA00022475"/>
    </source>
</evidence>
<dbReference type="Proteomes" id="UP001499994">
    <property type="component" value="Unassembled WGS sequence"/>
</dbReference>
<dbReference type="InterPro" id="IPR017871">
    <property type="entry name" value="ABC_transporter-like_CS"/>
</dbReference>
<dbReference type="NCBIfam" id="NF007739">
    <property type="entry name" value="PRK10419.1"/>
    <property type="match status" value="2"/>
</dbReference>
<protein>
    <submittedName>
        <fullName evidence="11">ABC transporter ATP-binding protein</fullName>
    </submittedName>
</protein>
<keyword evidence="6" id="KW-0547">Nucleotide-binding</keyword>
<evidence type="ECO:0000313" key="12">
    <source>
        <dbReference type="Proteomes" id="UP001499994"/>
    </source>
</evidence>
<name>A0ABP7KUQ2_9GAMM</name>
<comment type="similarity">
    <text evidence="2">Belongs to the ABC transporter superfamily.</text>
</comment>
<dbReference type="SUPFAM" id="SSF52540">
    <property type="entry name" value="P-loop containing nucleoside triphosphate hydrolases"/>
    <property type="match status" value="2"/>
</dbReference>
<dbReference type="CDD" id="cd03257">
    <property type="entry name" value="ABC_NikE_OppD_transporters"/>
    <property type="match status" value="2"/>
</dbReference>
<evidence type="ECO:0000259" key="10">
    <source>
        <dbReference type="PROSITE" id="PS50893"/>
    </source>
</evidence>
<dbReference type="PANTHER" id="PTHR43297">
    <property type="entry name" value="OLIGOPEPTIDE TRANSPORT ATP-BINDING PROTEIN APPD"/>
    <property type="match status" value="1"/>
</dbReference>
<dbReference type="Pfam" id="PF00005">
    <property type="entry name" value="ABC_tran"/>
    <property type="match status" value="2"/>
</dbReference>
<feature type="domain" description="ABC transporter" evidence="10">
    <location>
        <begin position="6"/>
        <end position="253"/>
    </location>
</feature>
<dbReference type="EMBL" id="BAABDG010000002">
    <property type="protein sequence ID" value="GAA3888544.1"/>
    <property type="molecule type" value="Genomic_DNA"/>
</dbReference>
<dbReference type="PROSITE" id="PS00211">
    <property type="entry name" value="ABC_TRANSPORTER_1"/>
    <property type="match status" value="1"/>
</dbReference>
<dbReference type="InterPro" id="IPR003593">
    <property type="entry name" value="AAA+_ATPase"/>
</dbReference>
<keyword evidence="8" id="KW-1278">Translocase</keyword>
<dbReference type="InterPro" id="IPR027417">
    <property type="entry name" value="P-loop_NTPase"/>
</dbReference>
<evidence type="ECO:0000256" key="6">
    <source>
        <dbReference type="ARBA" id="ARBA00022741"/>
    </source>
</evidence>
<dbReference type="Gene3D" id="3.40.50.300">
    <property type="entry name" value="P-loop containing nucleotide triphosphate hydrolases"/>
    <property type="match status" value="2"/>
</dbReference>
<keyword evidence="4" id="KW-1003">Cell membrane</keyword>
<evidence type="ECO:0000256" key="9">
    <source>
        <dbReference type="ARBA" id="ARBA00023136"/>
    </source>
</evidence>
<keyword evidence="12" id="KW-1185">Reference proteome</keyword>
<dbReference type="PANTHER" id="PTHR43297:SF14">
    <property type="entry name" value="ATPASE AAA-TYPE CORE DOMAIN-CONTAINING PROTEIN"/>
    <property type="match status" value="1"/>
</dbReference>
<comment type="caution">
    <text evidence="11">The sequence shown here is derived from an EMBL/GenBank/DDBJ whole genome shotgun (WGS) entry which is preliminary data.</text>
</comment>
<dbReference type="InterPro" id="IPR013563">
    <property type="entry name" value="Oligopep_ABC_C"/>
</dbReference>
<organism evidence="11 12">
    <name type="scientific">Gibbsiella dentisursi</name>
    <dbReference type="NCBI Taxonomy" id="796890"/>
    <lineage>
        <taxon>Bacteria</taxon>
        <taxon>Pseudomonadati</taxon>
        <taxon>Pseudomonadota</taxon>
        <taxon>Gammaproteobacteria</taxon>
        <taxon>Enterobacterales</taxon>
        <taxon>Yersiniaceae</taxon>
        <taxon>Gibbsiella</taxon>
    </lineage>
</organism>
<evidence type="ECO:0000256" key="5">
    <source>
        <dbReference type="ARBA" id="ARBA00022519"/>
    </source>
</evidence>
<evidence type="ECO:0000256" key="7">
    <source>
        <dbReference type="ARBA" id="ARBA00022840"/>
    </source>
</evidence>
<dbReference type="Pfam" id="PF08352">
    <property type="entry name" value="oligo_HPY"/>
    <property type="match status" value="1"/>
</dbReference>
<dbReference type="InterPro" id="IPR050388">
    <property type="entry name" value="ABC_Ni/Peptide_Import"/>
</dbReference>
<comment type="subcellular location">
    <subcellularLocation>
        <location evidence="1">Cell inner membrane</location>
        <topology evidence="1">Peripheral membrane protein</topology>
    </subcellularLocation>
</comment>
<keyword evidence="7 11" id="KW-0067">ATP-binding</keyword>
<accession>A0ABP7KUQ2</accession>
<dbReference type="SMART" id="SM00382">
    <property type="entry name" value="AAA"/>
    <property type="match status" value="2"/>
</dbReference>
<dbReference type="GO" id="GO:0005524">
    <property type="term" value="F:ATP binding"/>
    <property type="evidence" value="ECO:0007669"/>
    <property type="project" value="UniProtKB-KW"/>
</dbReference>
<feature type="domain" description="ABC transporter" evidence="10">
    <location>
        <begin position="274"/>
        <end position="513"/>
    </location>
</feature>
<evidence type="ECO:0000256" key="1">
    <source>
        <dbReference type="ARBA" id="ARBA00004417"/>
    </source>
</evidence>
<proteinExistence type="inferred from homology"/>
<dbReference type="PROSITE" id="PS50893">
    <property type="entry name" value="ABC_TRANSPORTER_2"/>
    <property type="match status" value="2"/>
</dbReference>
<dbReference type="InterPro" id="IPR003439">
    <property type="entry name" value="ABC_transporter-like_ATP-bd"/>
</dbReference>
<dbReference type="RefSeq" id="WP_346079893.1">
    <property type="nucleotide sequence ID" value="NZ_BAABDG010000002.1"/>
</dbReference>
<gene>
    <name evidence="11" type="ORF">GCM10022405_12590</name>
</gene>